<dbReference type="PANTHER" id="PTHR43798:SF33">
    <property type="entry name" value="HYDROLASE, PUTATIVE (AFU_ORTHOLOGUE AFUA_2G14860)-RELATED"/>
    <property type="match status" value="1"/>
</dbReference>
<dbReference type="SUPFAM" id="SSF53474">
    <property type="entry name" value="alpha/beta-Hydrolases"/>
    <property type="match status" value="1"/>
</dbReference>
<gene>
    <name evidence="3" type="ORF">DW322_10790</name>
</gene>
<dbReference type="InterPro" id="IPR029058">
    <property type="entry name" value="AB_hydrolase_fold"/>
</dbReference>
<dbReference type="RefSeq" id="WP_010837310.1">
    <property type="nucleotide sequence ID" value="NZ_QRCM01000001.1"/>
</dbReference>
<dbReference type="AlphaFoldDB" id="A0A6P2CCX5"/>
<evidence type="ECO:0000313" key="4">
    <source>
        <dbReference type="Proteomes" id="UP000471120"/>
    </source>
</evidence>
<evidence type="ECO:0000313" key="3">
    <source>
        <dbReference type="EMBL" id="TXG90614.1"/>
    </source>
</evidence>
<dbReference type="PRINTS" id="PR00111">
    <property type="entry name" value="ABHYDROLASE"/>
</dbReference>
<organism evidence="3 4">
    <name type="scientific">Rhodococcus rhodnii</name>
    <dbReference type="NCBI Taxonomy" id="38312"/>
    <lineage>
        <taxon>Bacteria</taxon>
        <taxon>Bacillati</taxon>
        <taxon>Actinomycetota</taxon>
        <taxon>Actinomycetes</taxon>
        <taxon>Mycobacteriales</taxon>
        <taxon>Nocardiaceae</taxon>
        <taxon>Rhodococcus</taxon>
    </lineage>
</organism>
<feature type="domain" description="AB hydrolase-1" evidence="2">
    <location>
        <begin position="36"/>
        <end position="136"/>
    </location>
</feature>
<dbReference type="InterPro" id="IPR000073">
    <property type="entry name" value="AB_hydrolase_1"/>
</dbReference>
<sequence length="279" mass="29952">MSSAASSARPSPDLAAPEPASGDPLNTYVHGPEDGPVVLALHGVTGHGRRWANLAENHVPEARWIAPDLRGHGHSTYEPPWHIESHVASALAALRERTDRPAVVVGHSFGGALALHLAHDRPDAVRALVLLDPAIGQAPSRMRAVADATIASPDYDDAEQARSEKIHGAWADVAPEILDAEIAEHLVVEPSGRAHWRYSVPALVAAWGELSRDLVVPAEPVPTILVRAARVEPPYVTDALRGALRERLGDHLREVDLDCDHMVPQARPEDVAALVRSVL</sequence>
<protein>
    <submittedName>
        <fullName evidence="3">Alpha/beta hydrolase</fullName>
    </submittedName>
</protein>
<comment type="caution">
    <text evidence="3">The sequence shown here is derived from an EMBL/GenBank/DDBJ whole genome shotgun (WGS) entry which is preliminary data.</text>
</comment>
<dbReference type="GO" id="GO:0016020">
    <property type="term" value="C:membrane"/>
    <property type="evidence" value="ECO:0007669"/>
    <property type="project" value="TreeGrafter"/>
</dbReference>
<dbReference type="EMBL" id="QRCM01000001">
    <property type="protein sequence ID" value="TXG90614.1"/>
    <property type="molecule type" value="Genomic_DNA"/>
</dbReference>
<proteinExistence type="predicted"/>
<accession>A0A6P2CCX5</accession>
<dbReference type="GO" id="GO:0016787">
    <property type="term" value="F:hydrolase activity"/>
    <property type="evidence" value="ECO:0007669"/>
    <property type="project" value="UniProtKB-KW"/>
</dbReference>
<name>A0A6P2CCX5_9NOCA</name>
<feature type="compositionally biased region" description="Low complexity" evidence="1">
    <location>
        <begin position="1"/>
        <end position="17"/>
    </location>
</feature>
<dbReference type="PANTHER" id="PTHR43798">
    <property type="entry name" value="MONOACYLGLYCEROL LIPASE"/>
    <property type="match status" value="1"/>
</dbReference>
<dbReference type="InterPro" id="IPR050266">
    <property type="entry name" value="AB_hydrolase_sf"/>
</dbReference>
<dbReference type="InterPro" id="IPR000639">
    <property type="entry name" value="Epox_hydrolase-like"/>
</dbReference>
<dbReference type="PRINTS" id="PR00412">
    <property type="entry name" value="EPOXHYDRLASE"/>
</dbReference>
<feature type="region of interest" description="Disordered" evidence="1">
    <location>
        <begin position="1"/>
        <end position="31"/>
    </location>
</feature>
<dbReference type="Pfam" id="PF00561">
    <property type="entry name" value="Abhydrolase_1"/>
    <property type="match status" value="1"/>
</dbReference>
<dbReference type="Gene3D" id="3.40.50.1820">
    <property type="entry name" value="alpha/beta hydrolase"/>
    <property type="match status" value="1"/>
</dbReference>
<keyword evidence="3" id="KW-0378">Hydrolase</keyword>
<evidence type="ECO:0000259" key="2">
    <source>
        <dbReference type="Pfam" id="PF00561"/>
    </source>
</evidence>
<dbReference type="Proteomes" id="UP000471120">
    <property type="component" value="Unassembled WGS sequence"/>
</dbReference>
<reference evidence="3 4" key="1">
    <citation type="submission" date="2018-07" db="EMBL/GenBank/DDBJ databases">
        <title>Genome sequence of Rhodococcus rhodnii ATCC 35071 from Rhodnius prolixus.</title>
        <authorList>
            <person name="Patel V."/>
            <person name="Vogel K.J."/>
        </authorList>
    </citation>
    <scope>NUCLEOTIDE SEQUENCE [LARGE SCALE GENOMIC DNA]</scope>
    <source>
        <strain evidence="3 4">ATCC 35071</strain>
    </source>
</reference>
<evidence type="ECO:0000256" key="1">
    <source>
        <dbReference type="SAM" id="MobiDB-lite"/>
    </source>
</evidence>